<keyword evidence="2" id="KW-1003">Cell membrane</keyword>
<dbReference type="NCBIfam" id="TIGR00374">
    <property type="entry name" value="flippase-like domain"/>
    <property type="match status" value="1"/>
</dbReference>
<dbReference type="GO" id="GO:0005886">
    <property type="term" value="C:plasma membrane"/>
    <property type="evidence" value="ECO:0007669"/>
    <property type="project" value="UniProtKB-SubCell"/>
</dbReference>
<feature type="transmembrane region" description="Helical" evidence="6">
    <location>
        <begin position="282"/>
        <end position="301"/>
    </location>
</feature>
<feature type="transmembrane region" description="Helical" evidence="6">
    <location>
        <begin position="20"/>
        <end position="38"/>
    </location>
</feature>
<reference evidence="7 8" key="1">
    <citation type="submission" date="2013-05" db="EMBL/GenBank/DDBJ databases">
        <title>The Genome Sequence of Corynebacterium pyruviciproducens 1773O (ATCC BAA-1742).</title>
        <authorList>
            <consortium name="The Broad Institute Genomics Platform"/>
            <person name="Earl A."/>
            <person name="Ward D."/>
            <person name="Feldgarden M."/>
            <person name="Gevers D."/>
            <person name="Tong J."/>
            <person name="Walker B."/>
            <person name="Young S."/>
            <person name="Zeng Q."/>
            <person name="Gargeya S."/>
            <person name="Fitzgerald M."/>
            <person name="Haas B."/>
            <person name="Abouelleil A."/>
            <person name="Allen A.W."/>
            <person name="Alvarado L."/>
            <person name="Arachchi H.M."/>
            <person name="Berlin A.M."/>
            <person name="Chapman S.B."/>
            <person name="Gainer-Dewar J."/>
            <person name="Goldberg J."/>
            <person name="Griggs A."/>
            <person name="Gujja S."/>
            <person name="Hansen M."/>
            <person name="Howarth C."/>
            <person name="Imamovic A."/>
            <person name="Ireland A."/>
            <person name="Larimer J."/>
            <person name="McCowan C."/>
            <person name="Murphy C."/>
            <person name="Pearson M."/>
            <person name="Poon T.W."/>
            <person name="Priest M."/>
            <person name="Roberts A."/>
            <person name="Saif S."/>
            <person name="Shea T."/>
            <person name="Sisk P."/>
            <person name="Sykes S."/>
            <person name="Wortman J."/>
            <person name="Nusbaum C."/>
            <person name="Birren B."/>
        </authorList>
    </citation>
    <scope>NUCLEOTIDE SEQUENCE [LARGE SCALE GENOMIC DNA]</scope>
    <source>
        <strain evidence="7 8">ATCC BAA-1742</strain>
    </source>
</reference>
<evidence type="ECO:0000256" key="2">
    <source>
        <dbReference type="ARBA" id="ARBA00022475"/>
    </source>
</evidence>
<dbReference type="Pfam" id="PF03706">
    <property type="entry name" value="LPG_synthase_TM"/>
    <property type="match status" value="1"/>
</dbReference>
<evidence type="ECO:0000256" key="6">
    <source>
        <dbReference type="SAM" id="Phobius"/>
    </source>
</evidence>
<sequence>MFLPSNSTWPSLLPALRTNKYVQLAVSLVALAAALWFFRGKLGYFRDGVKELRDASVGPLMLAVVSAVLTLVAMGLVMHTLLTGAGVKVRRRDTVALTFIGNSWATTFPGGGALSAAYQYSIQRSWGASRLVCGWFILFSGTLSNVWLAGLGIAAIVLTGASLSLTSLLGTLAVLVTLSVAVFVASRLHPKLSDVRLSVPQFLVAAVFSLANRLFDVATLSLCLWSVDATPSLFGVLLAYASAKIVGAIPVTPGGLGPVEAAMVAAFVSTGVEATTAAGAVVAYRIVSFLLMTLAGWIIYIPKSWGMCSRTQP</sequence>
<protein>
    <recommendedName>
        <fullName evidence="9">TIGR00374 family protein</fullName>
    </recommendedName>
</protein>
<accession>S2YVP9</accession>
<evidence type="ECO:0000256" key="1">
    <source>
        <dbReference type="ARBA" id="ARBA00004651"/>
    </source>
</evidence>
<dbReference type="HOGENOM" id="CLU_048247_0_0_11"/>
<comment type="subcellular location">
    <subcellularLocation>
        <location evidence="1">Cell membrane</location>
        <topology evidence="1">Multi-pass membrane protein</topology>
    </subcellularLocation>
</comment>
<feature type="transmembrane region" description="Helical" evidence="6">
    <location>
        <begin position="94"/>
        <end position="120"/>
    </location>
</feature>
<evidence type="ECO:0008006" key="9">
    <source>
        <dbReference type="Google" id="ProtNLM"/>
    </source>
</evidence>
<comment type="caution">
    <text evidence="7">The sequence shown here is derived from an EMBL/GenBank/DDBJ whole genome shotgun (WGS) entry which is preliminary data.</text>
</comment>
<dbReference type="InterPro" id="IPR022791">
    <property type="entry name" value="L-PG_synthase/AglD"/>
</dbReference>
<organism evidence="7 8">
    <name type="scientific">Corynebacterium pyruviciproducens ATCC BAA-1742</name>
    <dbReference type="NCBI Taxonomy" id="1125779"/>
    <lineage>
        <taxon>Bacteria</taxon>
        <taxon>Bacillati</taxon>
        <taxon>Actinomycetota</taxon>
        <taxon>Actinomycetes</taxon>
        <taxon>Mycobacteriales</taxon>
        <taxon>Corynebacteriaceae</taxon>
        <taxon>Corynebacterium</taxon>
    </lineage>
</organism>
<evidence type="ECO:0000256" key="4">
    <source>
        <dbReference type="ARBA" id="ARBA00022989"/>
    </source>
</evidence>
<name>S2YVP9_9CORY</name>
<gene>
    <name evidence="7" type="ORF">HMPREF1219_01612</name>
</gene>
<feature type="transmembrane region" description="Helical" evidence="6">
    <location>
        <begin position="132"/>
        <end position="157"/>
    </location>
</feature>
<dbReference type="AlphaFoldDB" id="S2YVP9"/>
<dbReference type="eggNOG" id="COG0392">
    <property type="taxonomic scope" value="Bacteria"/>
</dbReference>
<evidence type="ECO:0000256" key="3">
    <source>
        <dbReference type="ARBA" id="ARBA00022692"/>
    </source>
</evidence>
<dbReference type="Proteomes" id="UP000014408">
    <property type="component" value="Unassembled WGS sequence"/>
</dbReference>
<dbReference type="PANTHER" id="PTHR39087:SF2">
    <property type="entry name" value="UPF0104 MEMBRANE PROTEIN MJ1595"/>
    <property type="match status" value="1"/>
</dbReference>
<feature type="transmembrane region" description="Helical" evidence="6">
    <location>
        <begin position="163"/>
        <end position="185"/>
    </location>
</feature>
<proteinExistence type="predicted"/>
<keyword evidence="4 6" id="KW-1133">Transmembrane helix</keyword>
<keyword evidence="8" id="KW-1185">Reference proteome</keyword>
<dbReference type="EMBL" id="ATBY01000015">
    <property type="protein sequence ID" value="EPD68431.1"/>
    <property type="molecule type" value="Genomic_DNA"/>
</dbReference>
<keyword evidence="5 6" id="KW-0472">Membrane</keyword>
<evidence type="ECO:0000256" key="5">
    <source>
        <dbReference type="ARBA" id="ARBA00023136"/>
    </source>
</evidence>
<dbReference type="PANTHER" id="PTHR39087">
    <property type="entry name" value="UPF0104 MEMBRANE PROTEIN MJ1595"/>
    <property type="match status" value="1"/>
</dbReference>
<keyword evidence="3 6" id="KW-0812">Transmembrane</keyword>
<evidence type="ECO:0000313" key="8">
    <source>
        <dbReference type="Proteomes" id="UP000014408"/>
    </source>
</evidence>
<dbReference type="STRING" id="1125779.HMPREF1219_01612"/>
<feature type="transmembrane region" description="Helical" evidence="6">
    <location>
        <begin position="59"/>
        <end position="82"/>
    </location>
</feature>
<dbReference type="PATRIC" id="fig|1125779.3.peg.1574"/>
<evidence type="ECO:0000313" key="7">
    <source>
        <dbReference type="EMBL" id="EPD68431.1"/>
    </source>
</evidence>